<dbReference type="Pfam" id="PF09836">
    <property type="entry name" value="DUF2063"/>
    <property type="match status" value="1"/>
</dbReference>
<dbReference type="EMBL" id="FO203512">
    <property type="protein sequence ID" value="CCK76259.1"/>
    <property type="molecule type" value="Genomic_DNA"/>
</dbReference>
<dbReference type="InterPro" id="IPR044922">
    <property type="entry name" value="DUF2063_N_sf"/>
</dbReference>
<dbReference type="InterPro" id="IPR054098">
    <property type="entry name" value="NGO1945-like_C"/>
</dbReference>
<evidence type="ECO:0000313" key="4">
    <source>
        <dbReference type="Proteomes" id="UP000032749"/>
    </source>
</evidence>
<dbReference type="AlphaFoldDB" id="R4YU04"/>
<reference evidence="3 4" key="1">
    <citation type="journal article" date="2013" name="Nat. Commun.">
        <title>Genome sequence and functional genomic analysis of the oil-degrading bacterium Oleispira antarctica.</title>
        <authorList>
            <person name="Kube M."/>
            <person name="Chernikova T.N."/>
            <person name="Al-Ramahi Y."/>
            <person name="Beloqui A."/>
            <person name="Lopez-Cortez N."/>
            <person name="Guazzaroni M.E."/>
            <person name="Heipieper H.J."/>
            <person name="Klages S."/>
            <person name="Kotsyurbenko O.R."/>
            <person name="Langer I."/>
            <person name="Nechitaylo T.Y."/>
            <person name="Lunsdorf H."/>
            <person name="Fernandez M."/>
            <person name="Juarez S."/>
            <person name="Ciordia S."/>
            <person name="Singer A."/>
            <person name="Kagan O."/>
            <person name="Egorova O."/>
            <person name="Petit P.A."/>
            <person name="Stogios P."/>
            <person name="Kim Y."/>
            <person name="Tchigvintsev A."/>
            <person name="Flick R."/>
            <person name="Denaro R."/>
            <person name="Genovese M."/>
            <person name="Albar J.P."/>
            <person name="Reva O.N."/>
            <person name="Martinez-Gomariz M."/>
            <person name="Tran H."/>
            <person name="Ferrer M."/>
            <person name="Savchenko A."/>
            <person name="Yakunin A.F."/>
            <person name="Yakimov M.M."/>
            <person name="Golyshina O.V."/>
            <person name="Reinhardt R."/>
            <person name="Golyshin P.N."/>
        </authorList>
    </citation>
    <scope>NUCLEOTIDE SEQUENCE [LARGE SCALE GENOMIC DNA]</scope>
</reference>
<keyword evidence="4" id="KW-1185">Reference proteome</keyword>
<sequence length="261" mass="29815">MSNSMPEFKRIQQAFANHIKSPEHVARPSDVDERHMAVYRDLFFKNIMSFLSGGFPVLAEIIGEERWQVIGRAFFSSHYNKTPYFLEISREFLSFLEHEYTPTTEDPAYLYELAHYEWLELFVDVEPEEKVAEATRGKESAELVFDNNCNISSTTPRMSPVVEGFLYQYPVHQISAENPSVETKETALIVFRKRDDDVGFAESNPFTLQLLSLLKEGGRTGAEAVTLLLSQRGLEGHQAAYNGGIKTLEHWLALGIIWEGR</sequence>
<name>R4YU04_OLEAN</name>
<evidence type="ECO:0000313" key="3">
    <source>
        <dbReference type="EMBL" id="CCK76259.1"/>
    </source>
</evidence>
<evidence type="ECO:0000259" key="2">
    <source>
        <dbReference type="Pfam" id="PF22106"/>
    </source>
</evidence>
<dbReference type="STRING" id="698738.OLEAN_C20830"/>
<gene>
    <name evidence="3" type="ORF">OLEAN_C20830</name>
</gene>
<dbReference type="KEGG" id="oai:OLEAN_C20830"/>
<dbReference type="Proteomes" id="UP000032749">
    <property type="component" value="Chromosome"/>
</dbReference>
<protein>
    <submittedName>
        <fullName evidence="3">Uncharacterized protein</fullName>
    </submittedName>
</protein>
<dbReference type="PATRIC" id="fig|698738.3.peg.2156"/>
<dbReference type="Pfam" id="PF22106">
    <property type="entry name" value="NGO1945_C"/>
    <property type="match status" value="1"/>
</dbReference>
<dbReference type="HOGENOM" id="CLU_096334_1_0_6"/>
<dbReference type="Gene3D" id="1.10.150.690">
    <property type="entry name" value="DUF2063"/>
    <property type="match status" value="1"/>
</dbReference>
<evidence type="ECO:0000259" key="1">
    <source>
        <dbReference type="Pfam" id="PF09836"/>
    </source>
</evidence>
<proteinExistence type="predicted"/>
<dbReference type="InterPro" id="IPR018640">
    <property type="entry name" value="DUF2063"/>
</dbReference>
<accession>R4YU04</accession>
<dbReference type="Gene3D" id="3.90.930.50">
    <property type="match status" value="1"/>
</dbReference>
<organism evidence="3 4">
    <name type="scientific">Oleispira antarctica RB-8</name>
    <dbReference type="NCBI Taxonomy" id="698738"/>
    <lineage>
        <taxon>Bacteria</taxon>
        <taxon>Pseudomonadati</taxon>
        <taxon>Pseudomonadota</taxon>
        <taxon>Gammaproteobacteria</taxon>
        <taxon>Oceanospirillales</taxon>
        <taxon>Oceanospirillaceae</taxon>
        <taxon>Oleispira</taxon>
    </lineage>
</organism>
<feature type="domain" description="Putative DNA-binding" evidence="1">
    <location>
        <begin position="11"/>
        <end position="96"/>
    </location>
</feature>
<feature type="domain" description="NGO1945-like C-terminal" evidence="2">
    <location>
        <begin position="166"/>
        <end position="252"/>
    </location>
</feature>